<feature type="chain" id="PRO_5045012825" description="Neurotransmitter-gated ion-channel ligand-binding domain-containing protein" evidence="5">
    <location>
        <begin position="25"/>
        <end position="528"/>
    </location>
</feature>
<dbReference type="EMBL" id="CAUYUJ010017674">
    <property type="protein sequence ID" value="CAK0876864.1"/>
    <property type="molecule type" value="Genomic_DNA"/>
</dbReference>
<feature type="region of interest" description="Disordered" evidence="6">
    <location>
        <begin position="502"/>
        <end position="528"/>
    </location>
</feature>
<feature type="transmembrane region" description="Helical" evidence="5">
    <location>
        <begin position="313"/>
        <end position="332"/>
    </location>
</feature>
<evidence type="ECO:0000256" key="1">
    <source>
        <dbReference type="ARBA" id="ARBA00004141"/>
    </source>
</evidence>
<dbReference type="InterPro" id="IPR006202">
    <property type="entry name" value="Neur_chan_lig-bd"/>
</dbReference>
<feature type="transmembrane region" description="Helical" evidence="5">
    <location>
        <begin position="381"/>
        <end position="399"/>
    </location>
</feature>
<keyword evidence="2 5" id="KW-0812">Transmembrane</keyword>
<dbReference type="InterPro" id="IPR036734">
    <property type="entry name" value="Neur_chan_lig-bd_sf"/>
</dbReference>
<evidence type="ECO:0000259" key="7">
    <source>
        <dbReference type="Pfam" id="PF02931"/>
    </source>
</evidence>
<dbReference type="InterPro" id="IPR018000">
    <property type="entry name" value="Neurotransmitter_ion_chnl_CS"/>
</dbReference>
<evidence type="ECO:0000256" key="3">
    <source>
        <dbReference type="ARBA" id="ARBA00022989"/>
    </source>
</evidence>
<keyword evidence="9" id="KW-1185">Reference proteome</keyword>
<protein>
    <recommendedName>
        <fullName evidence="7">Neurotransmitter-gated ion-channel ligand-binding domain-containing protein</fullName>
    </recommendedName>
</protein>
<organism evidence="8 9">
    <name type="scientific">Prorocentrum cordatum</name>
    <dbReference type="NCBI Taxonomy" id="2364126"/>
    <lineage>
        <taxon>Eukaryota</taxon>
        <taxon>Sar</taxon>
        <taxon>Alveolata</taxon>
        <taxon>Dinophyceae</taxon>
        <taxon>Prorocentrales</taxon>
        <taxon>Prorocentraceae</taxon>
        <taxon>Prorocentrum</taxon>
    </lineage>
</organism>
<dbReference type="PANTHER" id="PTHR18945">
    <property type="entry name" value="NEUROTRANSMITTER GATED ION CHANNEL"/>
    <property type="match status" value="1"/>
</dbReference>
<dbReference type="InterPro" id="IPR038050">
    <property type="entry name" value="Neuro_actylchol_rec"/>
</dbReference>
<dbReference type="InterPro" id="IPR006201">
    <property type="entry name" value="Neur_channel"/>
</dbReference>
<keyword evidence="5" id="KW-0813">Transport</keyword>
<accession>A0ABN9VTL0</accession>
<sequence>MAPAARRGARALALASVVLGVVRADAGLKDAEVVTDTDISAEAVEAMAEGEEVDHGATGAKTQGSGTGPYGLIPGDYDAEAPPLVQVGDMLPARSTVLIGVKLRKIMSVNRDAGVVTLSAWLRLYWYDPRLSFNGTAMFPNRRSSDPTSAELDLPWTSSGRSHVSLDPENVWKPDVFLREKVDAFVESCSEEPALLFDDTFTLKRADQMGQTFNVYWGRACVLAVQCKLDFANFPYDENSCSLTFQPWSETMYRLKPAPAVLCSADLPTQQYEVTIENVNGTLMHVKEFLPGGGDYGTFDAVRWIITLKRHPSFYVVSCIQPTIALVFLSWLTFFVPLNSSDRLSYAVTLTLTAMATALLTTDKRPPDKGNMWIDRFQTTAFIAINIPIVETVLLLRLHSMHKQGLGSSMNDNLVALDRVFRVVYVVWAIAWLAGMFLPGSPWATDAPDRWYSDACVMMALFWLPMAVVLTLVSVRNLMLFQREEGSQLRDALSGALLDHYDGPERKRAPYSTDEEDGTSLESWHSSR</sequence>
<feature type="signal peptide" evidence="5">
    <location>
        <begin position="1"/>
        <end position="24"/>
    </location>
</feature>
<evidence type="ECO:0000313" key="8">
    <source>
        <dbReference type="EMBL" id="CAK0876864.1"/>
    </source>
</evidence>
<comment type="similarity">
    <text evidence="5">Belongs to the ligand-gated ion channel (TC 1.A.9) family.</text>
</comment>
<comment type="caution">
    <text evidence="8">The sequence shown here is derived from an EMBL/GenBank/DDBJ whole genome shotgun (WGS) entry which is preliminary data.</text>
</comment>
<reference evidence="8" key="1">
    <citation type="submission" date="2023-10" db="EMBL/GenBank/DDBJ databases">
        <authorList>
            <person name="Chen Y."/>
            <person name="Shah S."/>
            <person name="Dougan E. K."/>
            <person name="Thang M."/>
            <person name="Chan C."/>
        </authorList>
    </citation>
    <scope>NUCLEOTIDE SEQUENCE [LARGE SCALE GENOMIC DNA]</scope>
</reference>
<dbReference type="CDD" id="cd18989">
    <property type="entry name" value="LGIC_ECD_cation"/>
    <property type="match status" value="1"/>
</dbReference>
<dbReference type="Pfam" id="PF02931">
    <property type="entry name" value="Neur_chan_LBD"/>
    <property type="match status" value="1"/>
</dbReference>
<gene>
    <name evidence="8" type="ORF">PCOR1329_LOCUS61074</name>
</gene>
<keyword evidence="5" id="KW-0406">Ion transport</keyword>
<keyword evidence="5" id="KW-0732">Signal</keyword>
<feature type="transmembrane region" description="Helical" evidence="5">
    <location>
        <begin position="344"/>
        <end position="361"/>
    </location>
</feature>
<dbReference type="PROSITE" id="PS00236">
    <property type="entry name" value="NEUROTR_ION_CHANNEL"/>
    <property type="match status" value="1"/>
</dbReference>
<proteinExistence type="inferred from homology"/>
<evidence type="ECO:0000256" key="4">
    <source>
        <dbReference type="ARBA" id="ARBA00023136"/>
    </source>
</evidence>
<dbReference type="PRINTS" id="PR00252">
    <property type="entry name" value="NRIONCHANNEL"/>
</dbReference>
<dbReference type="SUPFAM" id="SSF90112">
    <property type="entry name" value="Neurotransmitter-gated ion-channel transmembrane pore"/>
    <property type="match status" value="1"/>
</dbReference>
<dbReference type="InterPro" id="IPR036719">
    <property type="entry name" value="Neuro-gated_channel_TM_sf"/>
</dbReference>
<evidence type="ECO:0000256" key="2">
    <source>
        <dbReference type="ARBA" id="ARBA00022692"/>
    </source>
</evidence>
<dbReference type="Gene3D" id="2.70.170.10">
    <property type="entry name" value="Neurotransmitter-gated ion-channel ligand-binding domain"/>
    <property type="match status" value="1"/>
</dbReference>
<keyword evidence="5" id="KW-0407">Ion channel</keyword>
<comment type="subcellular location">
    <subcellularLocation>
        <location evidence="1">Membrane</location>
        <topology evidence="1">Multi-pass membrane protein</topology>
    </subcellularLocation>
</comment>
<keyword evidence="4 5" id="KW-0472">Membrane</keyword>
<dbReference type="Gene3D" id="1.20.58.390">
    <property type="entry name" value="Neurotransmitter-gated ion-channel transmembrane domain"/>
    <property type="match status" value="1"/>
</dbReference>
<feature type="transmembrane region" description="Helical" evidence="5">
    <location>
        <begin position="420"/>
        <end position="439"/>
    </location>
</feature>
<evidence type="ECO:0000256" key="5">
    <source>
        <dbReference type="RuleBase" id="RU000687"/>
    </source>
</evidence>
<feature type="domain" description="Neurotransmitter-gated ion-channel ligand-binding" evidence="7">
    <location>
        <begin position="77"/>
        <end position="255"/>
    </location>
</feature>
<dbReference type="SUPFAM" id="SSF63712">
    <property type="entry name" value="Nicotinic receptor ligand binding domain-like"/>
    <property type="match status" value="1"/>
</dbReference>
<keyword evidence="3 5" id="KW-1133">Transmembrane helix</keyword>
<evidence type="ECO:0000313" key="9">
    <source>
        <dbReference type="Proteomes" id="UP001189429"/>
    </source>
</evidence>
<feature type="transmembrane region" description="Helical" evidence="5">
    <location>
        <begin position="451"/>
        <end position="473"/>
    </location>
</feature>
<dbReference type="Proteomes" id="UP001189429">
    <property type="component" value="Unassembled WGS sequence"/>
</dbReference>
<evidence type="ECO:0000256" key="6">
    <source>
        <dbReference type="SAM" id="MobiDB-lite"/>
    </source>
</evidence>
<name>A0ABN9VTL0_9DINO</name>